<organism evidence="2 3">
    <name type="scientific">Rotaria magnacalcarata</name>
    <dbReference type="NCBI Taxonomy" id="392030"/>
    <lineage>
        <taxon>Eukaryota</taxon>
        <taxon>Metazoa</taxon>
        <taxon>Spiralia</taxon>
        <taxon>Gnathifera</taxon>
        <taxon>Rotifera</taxon>
        <taxon>Eurotatoria</taxon>
        <taxon>Bdelloidea</taxon>
        <taxon>Philodinida</taxon>
        <taxon>Philodinidae</taxon>
        <taxon>Rotaria</taxon>
    </lineage>
</organism>
<keyword evidence="3" id="KW-1185">Reference proteome</keyword>
<evidence type="ECO:0000313" key="3">
    <source>
        <dbReference type="Proteomes" id="UP000663866"/>
    </source>
</evidence>
<reference evidence="2" key="1">
    <citation type="submission" date="2021-02" db="EMBL/GenBank/DDBJ databases">
        <authorList>
            <person name="Nowell W R."/>
        </authorList>
    </citation>
    <scope>NUCLEOTIDE SEQUENCE</scope>
</reference>
<gene>
    <name evidence="2" type="ORF">OVN521_LOCUS43106</name>
</gene>
<feature type="region of interest" description="Disordered" evidence="1">
    <location>
        <begin position="19"/>
        <end position="46"/>
    </location>
</feature>
<evidence type="ECO:0000313" key="2">
    <source>
        <dbReference type="EMBL" id="CAF4548604.1"/>
    </source>
</evidence>
<dbReference type="EMBL" id="CAJOBG010060757">
    <property type="protein sequence ID" value="CAF4548604.1"/>
    <property type="molecule type" value="Genomic_DNA"/>
</dbReference>
<dbReference type="AlphaFoldDB" id="A0A820YHS7"/>
<comment type="caution">
    <text evidence="2">The sequence shown here is derived from an EMBL/GenBank/DDBJ whole genome shotgun (WGS) entry which is preliminary data.</text>
</comment>
<evidence type="ECO:0000256" key="1">
    <source>
        <dbReference type="SAM" id="MobiDB-lite"/>
    </source>
</evidence>
<proteinExistence type="predicted"/>
<sequence length="46" mass="5343">MQSRRSDLDRALLAALQMQQQRENSGTRKDDQQQNENKNQGLINTI</sequence>
<feature type="non-terminal residue" evidence="2">
    <location>
        <position position="46"/>
    </location>
</feature>
<accession>A0A820YHS7</accession>
<name>A0A820YHS7_9BILA</name>
<protein>
    <submittedName>
        <fullName evidence="2">Uncharacterized protein</fullName>
    </submittedName>
</protein>
<dbReference type="Proteomes" id="UP000663866">
    <property type="component" value="Unassembled WGS sequence"/>
</dbReference>